<dbReference type="InterPro" id="IPR002052">
    <property type="entry name" value="DNA_methylase_N6_adenine_CS"/>
</dbReference>
<dbReference type="PROSITE" id="PS00092">
    <property type="entry name" value="N6_MTASE"/>
    <property type="match status" value="1"/>
</dbReference>
<dbReference type="AlphaFoldDB" id="A0A267WJ34"/>
<dbReference type="GO" id="GO:0032259">
    <property type="term" value="P:methylation"/>
    <property type="evidence" value="ECO:0007669"/>
    <property type="project" value="UniProtKB-KW"/>
</dbReference>
<dbReference type="RefSeq" id="WP_095280014.1">
    <property type="nucleotide sequence ID" value="NZ_MNLB01000025.1"/>
</dbReference>
<dbReference type="GO" id="GO:0003677">
    <property type="term" value="F:DNA binding"/>
    <property type="evidence" value="ECO:0007669"/>
    <property type="project" value="InterPro"/>
</dbReference>
<evidence type="ECO:0000259" key="5">
    <source>
        <dbReference type="SMART" id="SM00470"/>
    </source>
</evidence>
<dbReference type="Proteomes" id="UP000216789">
    <property type="component" value="Unassembled WGS sequence"/>
</dbReference>
<dbReference type="GO" id="GO:0008170">
    <property type="term" value="F:N-methyltransferase activity"/>
    <property type="evidence" value="ECO:0007669"/>
    <property type="project" value="InterPro"/>
</dbReference>
<feature type="domain" description="ParB-like N-terminal" evidence="5">
    <location>
        <begin position="6"/>
        <end position="94"/>
    </location>
</feature>
<proteinExistence type="inferred from homology"/>
<organism evidence="6 7">
    <name type="scientific">Bifidobacterium pseudocatenulatum</name>
    <dbReference type="NCBI Taxonomy" id="28026"/>
    <lineage>
        <taxon>Bacteria</taxon>
        <taxon>Bacillati</taxon>
        <taxon>Actinomycetota</taxon>
        <taxon>Actinomycetes</taxon>
        <taxon>Bifidobacteriales</taxon>
        <taxon>Bifidobacteriaceae</taxon>
        <taxon>Bifidobacterium</taxon>
    </lineage>
</organism>
<dbReference type="GO" id="GO:0045881">
    <property type="term" value="P:positive regulation of sporulation resulting in formation of a cellular spore"/>
    <property type="evidence" value="ECO:0007669"/>
    <property type="project" value="TreeGrafter"/>
</dbReference>
<dbReference type="SMART" id="SM00470">
    <property type="entry name" value="ParB"/>
    <property type="match status" value="1"/>
</dbReference>
<keyword evidence="3" id="KW-0808">Transferase</keyword>
<protein>
    <submittedName>
        <fullName evidence="6">DNA modification methylase</fullName>
    </submittedName>
</protein>
<evidence type="ECO:0000313" key="6">
    <source>
        <dbReference type="EMBL" id="PAC72630.1"/>
    </source>
</evidence>
<dbReference type="InterPro" id="IPR029063">
    <property type="entry name" value="SAM-dependent_MTases_sf"/>
</dbReference>
<dbReference type="InterPro" id="IPR002295">
    <property type="entry name" value="N4/N6-MTase_EcoPI_Mod-like"/>
</dbReference>
<evidence type="ECO:0000256" key="3">
    <source>
        <dbReference type="ARBA" id="ARBA00022679"/>
    </source>
</evidence>
<dbReference type="Pfam" id="PF02195">
    <property type="entry name" value="ParB_N"/>
    <property type="match status" value="1"/>
</dbReference>
<comment type="caution">
    <text evidence="6">The sequence shown here is derived from an EMBL/GenBank/DDBJ whole genome shotgun (WGS) entry which is preliminary data.</text>
</comment>
<evidence type="ECO:0000256" key="4">
    <source>
        <dbReference type="ARBA" id="ARBA00022691"/>
    </source>
</evidence>
<sequence length="410" mass="44831">MNLEVREFPISELHTYRRNPRRGDVDAIASSLRKRGQYRPIVVNIGTNASKRMEILAGNHTYLAAKQLGWKTIQATTVDVDDDQAAQIVLADNRLADLGGYDEADLAVILQSVSDLEGTGYSEDDLKTILASAGKPSILNDPDDAPDVPDDGKTFTKEGQIWELGDSVLAVGSCTDDALVDKAFGGGQADCVWTDPPYGVAYEGKTKDKLTIQNDSGVDFQEVVADAFLQIVRCSKPGTPAYVAHSDTARPFFQEAFEAAGCMFRENLVWVKNTIVLGHSDYQWKHEPILYGFTPGGAGRLGRGGDHWYGDNKQATVFEFDKPSRNAEHPTMKPVGLIEAMISNSCPPGGTVFDPFGGSGSTLIAAYDLKMRAVLCELDPRYGDVICRRFQEHTGIIPRCDGKEHDFTTE</sequence>
<dbReference type="InterPro" id="IPR002941">
    <property type="entry name" value="DNA_methylase_N4/N6"/>
</dbReference>
<dbReference type="GO" id="GO:0005694">
    <property type="term" value="C:chromosome"/>
    <property type="evidence" value="ECO:0007669"/>
    <property type="project" value="TreeGrafter"/>
</dbReference>
<dbReference type="PIRSF" id="PIRSF036758">
    <property type="entry name" value="Aden_M_ParB"/>
    <property type="match status" value="1"/>
</dbReference>
<dbReference type="PRINTS" id="PR00506">
    <property type="entry name" value="D21N6MTFRASE"/>
</dbReference>
<dbReference type="SUPFAM" id="SSF110849">
    <property type="entry name" value="ParB/Sulfiredoxin"/>
    <property type="match status" value="1"/>
</dbReference>
<comment type="similarity">
    <text evidence="1">Belongs to the N(4)/N(6)-methyltransferase family.</text>
</comment>
<keyword evidence="4" id="KW-0949">S-adenosyl-L-methionine</keyword>
<dbReference type="InterPro" id="IPR015840">
    <property type="entry name" value="DNA_MeTrfase_ParB"/>
</dbReference>
<dbReference type="PANTHER" id="PTHR33375:SF1">
    <property type="entry name" value="CHROMOSOME-PARTITIONING PROTEIN PARB-RELATED"/>
    <property type="match status" value="1"/>
</dbReference>
<dbReference type="InterPro" id="IPR050336">
    <property type="entry name" value="Chromosome_partition/occlusion"/>
</dbReference>
<evidence type="ECO:0000313" key="7">
    <source>
        <dbReference type="Proteomes" id="UP000216789"/>
    </source>
</evidence>
<dbReference type="Gene3D" id="3.40.50.150">
    <property type="entry name" value="Vaccinia Virus protein VP39"/>
    <property type="match status" value="1"/>
</dbReference>
<dbReference type="InterPro" id="IPR036086">
    <property type="entry name" value="ParB/Sulfiredoxin_sf"/>
</dbReference>
<keyword evidence="2 6" id="KW-0489">Methyltransferase</keyword>
<evidence type="ECO:0000256" key="2">
    <source>
        <dbReference type="ARBA" id="ARBA00022603"/>
    </source>
</evidence>
<dbReference type="EMBL" id="MNLB01000025">
    <property type="protein sequence ID" value="PAC72630.1"/>
    <property type="molecule type" value="Genomic_DNA"/>
</dbReference>
<dbReference type="Gene3D" id="3.90.1530.10">
    <property type="entry name" value="Conserved hypothetical protein from pyrococcus furiosus pfu- 392566-001, ParB domain"/>
    <property type="match status" value="1"/>
</dbReference>
<accession>A0A267WJ34</accession>
<dbReference type="PANTHER" id="PTHR33375">
    <property type="entry name" value="CHROMOSOME-PARTITIONING PROTEIN PARB-RELATED"/>
    <property type="match status" value="1"/>
</dbReference>
<dbReference type="GO" id="GO:0007059">
    <property type="term" value="P:chromosome segregation"/>
    <property type="evidence" value="ECO:0007669"/>
    <property type="project" value="TreeGrafter"/>
</dbReference>
<name>A0A267WJ34_BIFPS</name>
<gene>
    <name evidence="6" type="ORF">BPS1E_1884</name>
</gene>
<dbReference type="SUPFAM" id="SSF53335">
    <property type="entry name" value="S-adenosyl-L-methionine-dependent methyltransferases"/>
    <property type="match status" value="1"/>
</dbReference>
<reference evidence="6 7" key="1">
    <citation type="journal article" date="2017" name="ISME J.">
        <title>Unveiling bifidobacterial biogeography across the mammalian branch of the tree of life.</title>
        <authorList>
            <person name="Milani C."/>
            <person name="Mangifesta M."/>
            <person name="Mancabelli L."/>
            <person name="Lugli G.A."/>
            <person name="James K."/>
            <person name="Duranti S."/>
            <person name="Turroni F."/>
            <person name="Ferrario C."/>
            <person name="Ossiprandi M.C."/>
            <person name="van Sinderen D."/>
            <person name="Ventura M."/>
        </authorList>
    </citation>
    <scope>NUCLEOTIDE SEQUENCE [LARGE SCALE GENOMIC DNA]</scope>
    <source>
        <strain evidence="6 7">1E</strain>
    </source>
</reference>
<dbReference type="InterPro" id="IPR003115">
    <property type="entry name" value="ParB_N"/>
</dbReference>
<evidence type="ECO:0000256" key="1">
    <source>
        <dbReference type="ARBA" id="ARBA00006594"/>
    </source>
</evidence>
<dbReference type="Pfam" id="PF01555">
    <property type="entry name" value="N6_N4_Mtase"/>
    <property type="match status" value="1"/>
</dbReference>